<comment type="similarity">
    <text evidence="2">Belongs to the serine/threonine dehydratase family.</text>
</comment>
<evidence type="ECO:0000259" key="7">
    <source>
        <dbReference type="Pfam" id="PF00291"/>
    </source>
</evidence>
<reference evidence="9 11" key="2">
    <citation type="submission" date="2018-06" db="EMBL/GenBank/DDBJ databases">
        <authorList>
            <consortium name="Pathogen Informatics"/>
            <person name="Doyle S."/>
        </authorList>
    </citation>
    <scope>NUCLEOTIDE SEQUENCE [LARGE SCALE GENOMIC DNA]</scope>
    <source>
        <strain evidence="9 11">NCTC12022</strain>
    </source>
</reference>
<organism evidence="8 10">
    <name type="scientific">Legionella feeleii</name>
    <dbReference type="NCBI Taxonomy" id="453"/>
    <lineage>
        <taxon>Bacteria</taxon>
        <taxon>Pseudomonadati</taxon>
        <taxon>Pseudomonadota</taxon>
        <taxon>Gammaproteobacteria</taxon>
        <taxon>Legionellales</taxon>
        <taxon>Legionellaceae</taxon>
        <taxon>Legionella</taxon>
    </lineage>
</organism>
<reference evidence="8 10" key="1">
    <citation type="submission" date="2015-11" db="EMBL/GenBank/DDBJ databases">
        <title>Genomic analysis of 38 Legionella species identifies large and diverse effector repertoires.</title>
        <authorList>
            <person name="Burstein D."/>
            <person name="Amaro F."/>
            <person name="Zusman T."/>
            <person name="Lifshitz Z."/>
            <person name="Cohen O."/>
            <person name="Gilbert J.A."/>
            <person name="Pupko T."/>
            <person name="Shuman H.A."/>
            <person name="Segal G."/>
        </authorList>
    </citation>
    <scope>NUCLEOTIDE SEQUENCE [LARGE SCALE GENOMIC DNA]</scope>
    <source>
        <strain evidence="8 10">WO-44C</strain>
    </source>
</reference>
<dbReference type="GO" id="GO:0004794">
    <property type="term" value="F:threonine deaminase activity"/>
    <property type="evidence" value="ECO:0007669"/>
    <property type="project" value="TreeGrafter"/>
</dbReference>
<evidence type="ECO:0000256" key="2">
    <source>
        <dbReference type="ARBA" id="ARBA00010869"/>
    </source>
</evidence>
<dbReference type="GO" id="GO:0006567">
    <property type="term" value="P:L-threonine catabolic process"/>
    <property type="evidence" value="ECO:0007669"/>
    <property type="project" value="TreeGrafter"/>
</dbReference>
<evidence type="ECO:0000256" key="6">
    <source>
        <dbReference type="ARBA" id="ARBA00049406"/>
    </source>
</evidence>
<evidence type="ECO:0000256" key="4">
    <source>
        <dbReference type="ARBA" id="ARBA00022898"/>
    </source>
</evidence>
<evidence type="ECO:0000313" key="10">
    <source>
        <dbReference type="Proteomes" id="UP000054698"/>
    </source>
</evidence>
<evidence type="ECO:0000313" key="11">
    <source>
        <dbReference type="Proteomes" id="UP000251942"/>
    </source>
</evidence>
<dbReference type="GO" id="GO:0006565">
    <property type="term" value="P:L-serine catabolic process"/>
    <property type="evidence" value="ECO:0007669"/>
    <property type="project" value="TreeGrafter"/>
</dbReference>
<gene>
    <name evidence="8" type="primary">psdht</name>
    <name evidence="8" type="ORF">Lfee_1208</name>
    <name evidence="9" type="ORF">NCTC12022_00901</name>
</gene>
<dbReference type="AlphaFoldDB" id="A0A0W0U014"/>
<dbReference type="EMBL" id="UASS01000007">
    <property type="protein sequence ID" value="SPX60185.1"/>
    <property type="molecule type" value="Genomic_DNA"/>
</dbReference>
<dbReference type="Proteomes" id="UP000054698">
    <property type="component" value="Unassembled WGS sequence"/>
</dbReference>
<protein>
    <recommendedName>
        <fullName evidence="3">L-serine ammonia-lyase</fullName>
        <ecNumber evidence="3">4.3.1.17</ecNumber>
    </recommendedName>
</protein>
<evidence type="ECO:0000256" key="1">
    <source>
        <dbReference type="ARBA" id="ARBA00001933"/>
    </source>
</evidence>
<comment type="cofactor">
    <cofactor evidence="1">
        <name>pyridoxal 5'-phosphate</name>
        <dbReference type="ChEBI" id="CHEBI:597326"/>
    </cofactor>
</comment>
<dbReference type="InterPro" id="IPR050147">
    <property type="entry name" value="Ser/Thr_Dehydratase"/>
</dbReference>
<accession>A0A0W0U014</accession>
<evidence type="ECO:0000256" key="3">
    <source>
        <dbReference type="ARBA" id="ARBA00012093"/>
    </source>
</evidence>
<dbReference type="InterPro" id="IPR001926">
    <property type="entry name" value="TrpB-like_PALP"/>
</dbReference>
<proteinExistence type="inferred from homology"/>
<evidence type="ECO:0000256" key="5">
    <source>
        <dbReference type="ARBA" id="ARBA00023239"/>
    </source>
</evidence>
<dbReference type="PANTHER" id="PTHR48078">
    <property type="entry name" value="THREONINE DEHYDRATASE, MITOCHONDRIAL-RELATED"/>
    <property type="match status" value="1"/>
</dbReference>
<dbReference type="Gene3D" id="3.40.50.1100">
    <property type="match status" value="2"/>
</dbReference>
<dbReference type="GO" id="GO:0003941">
    <property type="term" value="F:L-serine ammonia-lyase activity"/>
    <property type="evidence" value="ECO:0007669"/>
    <property type="project" value="UniProtKB-EC"/>
</dbReference>
<dbReference type="EMBL" id="LNYB01000032">
    <property type="protein sequence ID" value="KTD01269.1"/>
    <property type="molecule type" value="Genomic_DNA"/>
</dbReference>
<dbReference type="PATRIC" id="fig|453.4.peg.1302"/>
<dbReference type="STRING" id="453.Lfee_1208"/>
<dbReference type="PANTHER" id="PTHR48078:SF2">
    <property type="entry name" value="CATABOLIC L-SERINE_THREONINE DEHYDRATASE"/>
    <property type="match status" value="1"/>
</dbReference>
<evidence type="ECO:0000313" key="8">
    <source>
        <dbReference type="EMBL" id="KTD01269.1"/>
    </source>
</evidence>
<dbReference type="SUPFAM" id="SSF53686">
    <property type="entry name" value="Tryptophan synthase beta subunit-like PLP-dependent enzymes"/>
    <property type="match status" value="1"/>
</dbReference>
<keyword evidence="10" id="KW-1185">Reference proteome</keyword>
<dbReference type="RefSeq" id="WP_058444903.1">
    <property type="nucleotide sequence ID" value="NZ_CAAAHT010000027.1"/>
</dbReference>
<keyword evidence="5 8" id="KW-0456">Lyase</keyword>
<keyword evidence="4" id="KW-0663">Pyridoxal phosphate</keyword>
<name>A0A0W0U014_9GAMM</name>
<dbReference type="GO" id="GO:0009097">
    <property type="term" value="P:isoleucine biosynthetic process"/>
    <property type="evidence" value="ECO:0007669"/>
    <property type="project" value="TreeGrafter"/>
</dbReference>
<feature type="domain" description="Tryptophan synthase beta chain-like PALP" evidence="7">
    <location>
        <begin position="3"/>
        <end position="292"/>
    </location>
</feature>
<dbReference type="OrthoDB" id="9811476at2"/>
<evidence type="ECO:0000313" key="9">
    <source>
        <dbReference type="EMBL" id="SPX60185.1"/>
    </source>
</evidence>
<dbReference type="Pfam" id="PF00291">
    <property type="entry name" value="PALP"/>
    <property type="match status" value="1"/>
</dbReference>
<dbReference type="Proteomes" id="UP000251942">
    <property type="component" value="Unassembled WGS sequence"/>
</dbReference>
<dbReference type="InterPro" id="IPR036052">
    <property type="entry name" value="TrpB-like_PALP_sf"/>
</dbReference>
<comment type="catalytic activity">
    <reaction evidence="6">
        <text>L-serine = pyruvate + NH4(+)</text>
        <dbReference type="Rhea" id="RHEA:19169"/>
        <dbReference type="ChEBI" id="CHEBI:15361"/>
        <dbReference type="ChEBI" id="CHEBI:28938"/>
        <dbReference type="ChEBI" id="CHEBI:33384"/>
        <dbReference type="EC" id="4.3.1.17"/>
    </reaction>
</comment>
<sequence>MQPLHSKTPLISSQYLKNKCGKSIYFKLELLQPPGSFKLRGIGHLCQHEWKKGVRAFVASSGGNAGVAVAYCGMKLNVPTTVFIPSSSHPLYIDAIKSYGAEVVVAGSVWDEAHQAAELFANENTAAYIPPFDHPMLWDGHATMIEEVATQGLKAPDAVIVSVGGGGLACGVLAGMRQQGWNHVPLIAVETVGADAFSQSLKASGRIVLPSITSKATSLGAKSVTQRLMQWSEEHPIQSIVVSDESAEQGSRFFARDQRLLVELSSGASLAVVYENHPIIHDFESILVVVCGGINISHFRI</sequence>
<dbReference type="EC" id="4.3.1.17" evidence="3"/>